<dbReference type="OrthoDB" id="5953030at2759"/>
<proteinExistence type="predicted"/>
<protein>
    <submittedName>
        <fullName evidence="1">Uncharacterized protein</fullName>
    </submittedName>
</protein>
<dbReference type="OMA" id="SHISPYF"/>
<organism evidence="1 2">
    <name type="scientific">Daphnia pulex</name>
    <name type="common">Water flea</name>
    <dbReference type="NCBI Taxonomy" id="6669"/>
    <lineage>
        <taxon>Eukaryota</taxon>
        <taxon>Metazoa</taxon>
        <taxon>Ecdysozoa</taxon>
        <taxon>Arthropoda</taxon>
        <taxon>Crustacea</taxon>
        <taxon>Branchiopoda</taxon>
        <taxon>Diplostraca</taxon>
        <taxon>Cladocera</taxon>
        <taxon>Anomopoda</taxon>
        <taxon>Daphniidae</taxon>
        <taxon>Daphnia</taxon>
    </lineage>
</organism>
<evidence type="ECO:0000313" key="2">
    <source>
        <dbReference type="Proteomes" id="UP000000305"/>
    </source>
</evidence>
<reference evidence="1 2" key="1">
    <citation type="journal article" date="2011" name="Science">
        <title>The ecoresponsive genome of Daphnia pulex.</title>
        <authorList>
            <person name="Colbourne J.K."/>
            <person name="Pfrender M.E."/>
            <person name="Gilbert D."/>
            <person name="Thomas W.K."/>
            <person name="Tucker A."/>
            <person name="Oakley T.H."/>
            <person name="Tokishita S."/>
            <person name="Aerts A."/>
            <person name="Arnold G.J."/>
            <person name="Basu M.K."/>
            <person name="Bauer D.J."/>
            <person name="Caceres C.E."/>
            <person name="Carmel L."/>
            <person name="Casola C."/>
            <person name="Choi J.H."/>
            <person name="Detter J.C."/>
            <person name="Dong Q."/>
            <person name="Dusheyko S."/>
            <person name="Eads B.D."/>
            <person name="Frohlich T."/>
            <person name="Geiler-Samerotte K.A."/>
            <person name="Gerlach D."/>
            <person name="Hatcher P."/>
            <person name="Jogdeo S."/>
            <person name="Krijgsveld J."/>
            <person name="Kriventseva E.V."/>
            <person name="Kultz D."/>
            <person name="Laforsch C."/>
            <person name="Lindquist E."/>
            <person name="Lopez J."/>
            <person name="Manak J.R."/>
            <person name="Muller J."/>
            <person name="Pangilinan J."/>
            <person name="Patwardhan R.P."/>
            <person name="Pitluck S."/>
            <person name="Pritham E.J."/>
            <person name="Rechtsteiner A."/>
            <person name="Rho M."/>
            <person name="Rogozin I.B."/>
            <person name="Sakarya O."/>
            <person name="Salamov A."/>
            <person name="Schaack S."/>
            <person name="Shapiro H."/>
            <person name="Shiga Y."/>
            <person name="Skalitzky C."/>
            <person name="Smith Z."/>
            <person name="Souvorov A."/>
            <person name="Sung W."/>
            <person name="Tang Z."/>
            <person name="Tsuchiya D."/>
            <person name="Tu H."/>
            <person name="Vos H."/>
            <person name="Wang M."/>
            <person name="Wolf Y.I."/>
            <person name="Yamagata H."/>
            <person name="Yamada T."/>
            <person name="Ye Y."/>
            <person name="Shaw J.R."/>
            <person name="Andrews J."/>
            <person name="Crease T.J."/>
            <person name="Tang H."/>
            <person name="Lucas S.M."/>
            <person name="Robertson H.M."/>
            <person name="Bork P."/>
            <person name="Koonin E.V."/>
            <person name="Zdobnov E.M."/>
            <person name="Grigoriev I.V."/>
            <person name="Lynch M."/>
            <person name="Boore J.L."/>
        </authorList>
    </citation>
    <scope>NUCLEOTIDE SEQUENCE [LARGE SCALE GENOMIC DNA]</scope>
</reference>
<sequence>RRIAKIRKFLSRPAAAQLVSAFLLSHIDYGNSLLADLPATRLYPLQKAQNAAACVITSAR</sequence>
<dbReference type="KEGG" id="dpx:DAPPUDRAFT_67103"/>
<gene>
    <name evidence="1" type="ORF">DAPPUDRAFT_67103</name>
</gene>
<dbReference type="InParanoid" id="E9HXU8"/>
<keyword evidence="2" id="KW-1185">Reference proteome</keyword>
<name>E9HXU8_DAPPU</name>
<dbReference type="EMBL" id="GL733077">
    <property type="protein sequence ID" value="EFX63433.1"/>
    <property type="molecule type" value="Genomic_DNA"/>
</dbReference>
<dbReference type="STRING" id="6669.E9HXU8"/>
<dbReference type="HOGENOM" id="CLU_200102_0_0_1"/>
<feature type="non-terminal residue" evidence="1">
    <location>
        <position position="1"/>
    </location>
</feature>
<evidence type="ECO:0000313" key="1">
    <source>
        <dbReference type="EMBL" id="EFX63433.1"/>
    </source>
</evidence>
<dbReference type="AlphaFoldDB" id="E9HXU8"/>
<accession>E9HXU8</accession>
<dbReference type="Proteomes" id="UP000000305">
    <property type="component" value="Unassembled WGS sequence"/>
</dbReference>
<dbReference type="PhylomeDB" id="E9HXU8"/>